<keyword evidence="5" id="KW-1185">Reference proteome</keyword>
<reference evidence="4 5" key="1">
    <citation type="submission" date="2022-10" db="EMBL/GenBank/DDBJ databases">
        <title>Chitinophaga nivalis PC15 sp. nov., isolated from Pyeongchang county, South Korea.</title>
        <authorList>
            <person name="Trinh H.N."/>
        </authorList>
    </citation>
    <scope>NUCLEOTIDE SEQUENCE [LARGE SCALE GENOMIC DNA]</scope>
    <source>
        <strain evidence="4 5">PC14</strain>
    </source>
</reference>
<organism evidence="4 5">
    <name type="scientific">Chitinophaga nivalis</name>
    <dbReference type="NCBI Taxonomy" id="2991709"/>
    <lineage>
        <taxon>Bacteria</taxon>
        <taxon>Pseudomonadati</taxon>
        <taxon>Bacteroidota</taxon>
        <taxon>Chitinophagia</taxon>
        <taxon>Chitinophagales</taxon>
        <taxon>Chitinophagaceae</taxon>
        <taxon>Chitinophaga</taxon>
    </lineage>
</organism>
<dbReference type="Proteomes" id="UP001207742">
    <property type="component" value="Unassembled WGS sequence"/>
</dbReference>
<keyword evidence="1" id="KW-0472">Membrane</keyword>
<dbReference type="PANTHER" id="PTHR30273:SF2">
    <property type="entry name" value="PROTEIN FECR"/>
    <property type="match status" value="1"/>
</dbReference>
<proteinExistence type="predicted"/>
<feature type="domain" description="FecR protein" evidence="2">
    <location>
        <begin position="184"/>
        <end position="282"/>
    </location>
</feature>
<comment type="caution">
    <text evidence="4">The sequence shown here is derived from an EMBL/GenBank/DDBJ whole genome shotgun (WGS) entry which is preliminary data.</text>
</comment>
<dbReference type="RefSeq" id="WP_264733692.1">
    <property type="nucleotide sequence ID" value="NZ_JAPDNR010000001.1"/>
</dbReference>
<evidence type="ECO:0000259" key="3">
    <source>
        <dbReference type="Pfam" id="PF16344"/>
    </source>
</evidence>
<keyword evidence="1" id="KW-1133">Transmembrane helix</keyword>
<evidence type="ECO:0000313" key="4">
    <source>
        <dbReference type="EMBL" id="MCW3486876.1"/>
    </source>
</evidence>
<dbReference type="InterPro" id="IPR032508">
    <property type="entry name" value="FecR_C"/>
</dbReference>
<feature type="domain" description="Protein FecR C-terminal" evidence="3">
    <location>
        <begin position="325"/>
        <end position="392"/>
    </location>
</feature>
<dbReference type="InterPro" id="IPR006860">
    <property type="entry name" value="FecR"/>
</dbReference>
<evidence type="ECO:0000256" key="1">
    <source>
        <dbReference type="SAM" id="Phobius"/>
    </source>
</evidence>
<evidence type="ECO:0000313" key="5">
    <source>
        <dbReference type="Proteomes" id="UP001207742"/>
    </source>
</evidence>
<dbReference type="Gene3D" id="3.55.50.30">
    <property type="match status" value="1"/>
</dbReference>
<protein>
    <submittedName>
        <fullName evidence="4">DUF4974 domain-containing protein</fullName>
    </submittedName>
</protein>
<name>A0ABT3ISJ8_9BACT</name>
<dbReference type="Gene3D" id="2.60.120.1440">
    <property type="match status" value="1"/>
</dbReference>
<keyword evidence="1" id="KW-0812">Transmembrane</keyword>
<accession>A0ABT3ISJ8</accession>
<dbReference type="EMBL" id="JAPDNS010000002">
    <property type="protein sequence ID" value="MCW3486876.1"/>
    <property type="molecule type" value="Genomic_DNA"/>
</dbReference>
<evidence type="ECO:0000259" key="2">
    <source>
        <dbReference type="Pfam" id="PF04773"/>
    </source>
</evidence>
<dbReference type="Pfam" id="PF16344">
    <property type="entry name" value="FecR_C"/>
    <property type="match status" value="1"/>
</dbReference>
<dbReference type="InterPro" id="IPR012373">
    <property type="entry name" value="Ferrdict_sens_TM"/>
</dbReference>
<feature type="transmembrane region" description="Helical" evidence="1">
    <location>
        <begin position="87"/>
        <end position="107"/>
    </location>
</feature>
<dbReference type="PANTHER" id="PTHR30273">
    <property type="entry name" value="PERIPLASMIC SIGNAL SENSOR AND SIGMA FACTOR ACTIVATOR FECR-RELATED"/>
    <property type="match status" value="1"/>
</dbReference>
<sequence>MDNEAAYSWQYLVTQYLNNRISKSELEILLQKVAADEQPELLTAALEEQWKAAAAAVPADRDWDTKFTAMMAAVPEMPVRKGIQQPFKWLAAAIILLLVSAGSYIFFIKKTAPQPVAQVAVQPYDLAPGTVGGILTLANGEQIRLDSAGNGLLAVQGTTRVTNRQGHITYNTTGKHHEQSLYNTITTPRSKLFQLILDDGSRIWLNAASAVRYPITFSGADRKVYLTGEAYFEIAPLYRHGKRIPFTVHANGMDIKVLGTHFNVNAYTDEKQITTTLLEGSVAVSGGGTAALLRPGEQAQLQPSQHLTIHQDIDTESVMAWKNGYFSFDQTDLPAVMRQIARWYDVDIVYEGRIPNRRFGGEISRNNPVSQVLKILEESKIHFRIEEKRIVVLP</sequence>
<dbReference type="Pfam" id="PF04773">
    <property type="entry name" value="FecR"/>
    <property type="match status" value="1"/>
</dbReference>
<gene>
    <name evidence="4" type="ORF">OL497_23470</name>
</gene>